<keyword evidence="3" id="KW-1185">Reference proteome</keyword>
<reference evidence="2 3" key="1">
    <citation type="submission" date="2024-09" db="EMBL/GenBank/DDBJ databases">
        <authorList>
            <person name="Sun Q."/>
            <person name="Mori K."/>
        </authorList>
    </citation>
    <scope>NUCLEOTIDE SEQUENCE [LARGE SCALE GENOMIC DNA]</scope>
    <source>
        <strain evidence="2 3">CCM 8677</strain>
    </source>
</reference>
<proteinExistence type="predicted"/>
<dbReference type="EMBL" id="JBHLXJ010000008">
    <property type="protein sequence ID" value="MFC0349657.1"/>
    <property type="molecule type" value="Genomic_DNA"/>
</dbReference>
<name>A0ABV6ICW1_9BURK</name>
<keyword evidence="1" id="KW-0732">Signal</keyword>
<feature type="signal peptide" evidence="1">
    <location>
        <begin position="1"/>
        <end position="27"/>
    </location>
</feature>
<evidence type="ECO:0000256" key="1">
    <source>
        <dbReference type="SAM" id="SignalP"/>
    </source>
</evidence>
<evidence type="ECO:0000313" key="2">
    <source>
        <dbReference type="EMBL" id="MFC0349657.1"/>
    </source>
</evidence>
<evidence type="ECO:0000313" key="3">
    <source>
        <dbReference type="Proteomes" id="UP001589844"/>
    </source>
</evidence>
<feature type="chain" id="PRO_5045101184" description="DUF3300 domain-containing protein" evidence="1">
    <location>
        <begin position="28"/>
        <end position="150"/>
    </location>
</feature>
<dbReference type="Proteomes" id="UP001589844">
    <property type="component" value="Unassembled WGS sequence"/>
</dbReference>
<organism evidence="2 3">
    <name type="scientific">Undibacterium danionis</name>
    <dbReference type="NCBI Taxonomy" id="1812100"/>
    <lineage>
        <taxon>Bacteria</taxon>
        <taxon>Pseudomonadati</taxon>
        <taxon>Pseudomonadota</taxon>
        <taxon>Betaproteobacteria</taxon>
        <taxon>Burkholderiales</taxon>
        <taxon>Oxalobacteraceae</taxon>
        <taxon>Undibacterium</taxon>
    </lineage>
</organism>
<dbReference type="RefSeq" id="WP_390211404.1">
    <property type="nucleotide sequence ID" value="NZ_JBHLXJ010000008.1"/>
</dbReference>
<evidence type="ECO:0008006" key="4">
    <source>
        <dbReference type="Google" id="ProtNLM"/>
    </source>
</evidence>
<accession>A0ABV6ICW1</accession>
<sequence>MKALLLKKLLISLTVAGSSLMAVCASAHDRYHPVQVYSRPAPVQFYDYVYYPSHQVYFSPRARTWYWSEGRHWRSGVRLPFGININLGGVPIQLRSALPYYDHIYVEQRYGRPWRSAHHDYYRERRDFDDRYDRHDRNHRHHDRDRWDQR</sequence>
<comment type="caution">
    <text evidence="2">The sequence shown here is derived from an EMBL/GenBank/DDBJ whole genome shotgun (WGS) entry which is preliminary data.</text>
</comment>
<gene>
    <name evidence="2" type="ORF">ACFFJH_07545</name>
</gene>
<protein>
    <recommendedName>
        <fullName evidence="4">DUF3300 domain-containing protein</fullName>
    </recommendedName>
</protein>